<accession>A0AAU9SBU1</accession>
<protein>
    <submittedName>
        <fullName evidence="1">Uncharacterized protein</fullName>
    </submittedName>
</protein>
<dbReference type="InterPro" id="IPR032675">
    <property type="entry name" value="LRR_dom_sf"/>
</dbReference>
<dbReference type="PANTHER" id="PTHR31900:SF34">
    <property type="entry name" value="EMB|CAB62440.1-RELATED"/>
    <property type="match status" value="1"/>
</dbReference>
<gene>
    <name evidence="1" type="ORF">TAV2_LOCUS13131</name>
</gene>
<dbReference type="InterPro" id="IPR050232">
    <property type="entry name" value="FBL13/AtMIF1-like"/>
</dbReference>
<keyword evidence="2" id="KW-1185">Reference proteome</keyword>
<dbReference type="SUPFAM" id="SSF52058">
    <property type="entry name" value="L domain-like"/>
    <property type="match status" value="1"/>
</dbReference>
<dbReference type="PANTHER" id="PTHR31900">
    <property type="entry name" value="F-BOX/RNI SUPERFAMILY PROTEIN-RELATED"/>
    <property type="match status" value="1"/>
</dbReference>
<dbReference type="Gene3D" id="3.80.10.10">
    <property type="entry name" value="Ribonuclease Inhibitor"/>
    <property type="match status" value="1"/>
</dbReference>
<evidence type="ECO:0000313" key="2">
    <source>
        <dbReference type="Proteomes" id="UP000836841"/>
    </source>
</evidence>
<evidence type="ECO:0000313" key="1">
    <source>
        <dbReference type="EMBL" id="CAH2061203.1"/>
    </source>
</evidence>
<sequence length="414" mass="47497">MLFSFNMQFHLIHDTCYKCWRNFWFKITNIAFRESEFVKCSVSDDEETKRVARVSFVQLMLEWVSRFSGEAIESFELSLSKPVGFETEINSLIEFVVPKPVKNLVLDILDRSWITNNEAATKAILVQLPACFYNLTSLESLKLFACGFDPSRLTKPGTLKLLSFGWIQLKNIMSYISRTPILESLSMQNCWDVGLEEITRDNSRLRELVFENCDLATTYSTLDLPNIQIFKIMEEAYLDFGAETEYDEETGTLLCGLLYNLLSAKKLTFCPFLIQLIQDGEDNASINGNTTSGNEDKYASQLMINSCLDLETLTFQMVAPRSVSTTTSGIDPETYWRFEINLWVLKEDVEGCGVEELQWKLFLIRCGRVLERVDLCFPCRVEESQRMLALAAVEKIGTTFKTASERLRIFVHNS</sequence>
<dbReference type="AlphaFoldDB" id="A0AAU9SBU1"/>
<proteinExistence type="predicted"/>
<dbReference type="EMBL" id="OU466860">
    <property type="protein sequence ID" value="CAH2061203.1"/>
    <property type="molecule type" value="Genomic_DNA"/>
</dbReference>
<reference evidence="1 2" key="1">
    <citation type="submission" date="2022-03" db="EMBL/GenBank/DDBJ databases">
        <authorList>
            <person name="Nunn A."/>
            <person name="Chopra R."/>
            <person name="Nunn A."/>
            <person name="Contreras Garrido A."/>
        </authorList>
    </citation>
    <scope>NUCLEOTIDE SEQUENCE [LARGE SCALE GENOMIC DNA]</scope>
</reference>
<organism evidence="1 2">
    <name type="scientific">Thlaspi arvense</name>
    <name type="common">Field penny-cress</name>
    <dbReference type="NCBI Taxonomy" id="13288"/>
    <lineage>
        <taxon>Eukaryota</taxon>
        <taxon>Viridiplantae</taxon>
        <taxon>Streptophyta</taxon>
        <taxon>Embryophyta</taxon>
        <taxon>Tracheophyta</taxon>
        <taxon>Spermatophyta</taxon>
        <taxon>Magnoliopsida</taxon>
        <taxon>eudicotyledons</taxon>
        <taxon>Gunneridae</taxon>
        <taxon>Pentapetalae</taxon>
        <taxon>rosids</taxon>
        <taxon>malvids</taxon>
        <taxon>Brassicales</taxon>
        <taxon>Brassicaceae</taxon>
        <taxon>Thlaspideae</taxon>
        <taxon>Thlaspi</taxon>
    </lineage>
</organism>
<name>A0AAU9SBU1_THLAR</name>
<dbReference type="Proteomes" id="UP000836841">
    <property type="component" value="Chromosome 4"/>
</dbReference>